<dbReference type="InterPro" id="IPR036291">
    <property type="entry name" value="NAD(P)-bd_dom_sf"/>
</dbReference>
<organism evidence="3 4">
    <name type="scientific">Halobacillus salinarum</name>
    <dbReference type="NCBI Taxonomy" id="2932257"/>
    <lineage>
        <taxon>Bacteria</taxon>
        <taxon>Bacillati</taxon>
        <taxon>Bacillota</taxon>
        <taxon>Bacilli</taxon>
        <taxon>Bacillales</taxon>
        <taxon>Bacillaceae</taxon>
        <taxon>Halobacillus</taxon>
    </lineage>
</organism>
<dbReference type="Pfam" id="PF01408">
    <property type="entry name" value="GFO_IDH_MocA"/>
    <property type="match status" value="1"/>
</dbReference>
<dbReference type="Gene3D" id="3.30.360.10">
    <property type="entry name" value="Dihydrodipicolinate Reductase, domain 2"/>
    <property type="match status" value="1"/>
</dbReference>
<dbReference type="SUPFAM" id="SSF51735">
    <property type="entry name" value="NAD(P)-binding Rossmann-fold domains"/>
    <property type="match status" value="1"/>
</dbReference>
<keyword evidence="4" id="KW-1185">Reference proteome</keyword>
<dbReference type="SUPFAM" id="SSF55347">
    <property type="entry name" value="Glyceraldehyde-3-phosphate dehydrogenase-like, C-terminal domain"/>
    <property type="match status" value="1"/>
</dbReference>
<feature type="domain" description="Gfo/Idh/MocA-like oxidoreductase N-terminal" evidence="1">
    <location>
        <begin position="4"/>
        <end position="117"/>
    </location>
</feature>
<dbReference type="Proteomes" id="UP000831787">
    <property type="component" value="Chromosome"/>
</dbReference>
<sequence>MVYSVVIVGAGIIAEEHMRSLLEVPEVEVTAVADINEEKVEAMRTRYAVTGYLDYKEMVKKEMPDIAIITLPHFLHKEAAVFCACQGVHLLLEKPMAVSTSDCQEIIDASTQVHVLVGHIQHYFAENIKAKALIKSGQLGRLIMVNETRFMNYFVSERPSWFLEKEKSGGGVVMNLGAHSIDKIQWMLDTNFSSVISKLSYESEQLGIQSNVEGSSSIWLKTKEGLPVTISISGYHGPPTQITEFVFTNGILKVELGKGVWISQYDNFEQIPVPDHPSPFVLQFYELLNAVTKKEELENSGLYGQSIVKVIEAVYQSDKEGGLIHIL</sequence>
<dbReference type="Pfam" id="PF22725">
    <property type="entry name" value="GFO_IDH_MocA_C3"/>
    <property type="match status" value="1"/>
</dbReference>
<dbReference type="PANTHER" id="PTHR43377">
    <property type="entry name" value="BILIVERDIN REDUCTASE A"/>
    <property type="match status" value="1"/>
</dbReference>
<proteinExistence type="predicted"/>
<feature type="domain" description="GFO/IDH/MocA-like oxidoreductase" evidence="2">
    <location>
        <begin position="129"/>
        <end position="252"/>
    </location>
</feature>
<dbReference type="PANTHER" id="PTHR43377:SF1">
    <property type="entry name" value="BILIVERDIN REDUCTASE A"/>
    <property type="match status" value="1"/>
</dbReference>
<gene>
    <name evidence="3" type="ORF">MUN89_18780</name>
</gene>
<dbReference type="InterPro" id="IPR055170">
    <property type="entry name" value="GFO_IDH_MocA-like_dom"/>
</dbReference>
<dbReference type="InterPro" id="IPR000683">
    <property type="entry name" value="Gfo/Idh/MocA-like_OxRdtase_N"/>
</dbReference>
<protein>
    <submittedName>
        <fullName evidence="3">Gfo/Idh/MocA family oxidoreductase</fullName>
    </submittedName>
</protein>
<dbReference type="Gene3D" id="3.40.50.720">
    <property type="entry name" value="NAD(P)-binding Rossmann-like Domain"/>
    <property type="match status" value="1"/>
</dbReference>
<evidence type="ECO:0000259" key="1">
    <source>
        <dbReference type="Pfam" id="PF01408"/>
    </source>
</evidence>
<dbReference type="RefSeq" id="WP_244709416.1">
    <property type="nucleotide sequence ID" value="NZ_CP095073.1"/>
</dbReference>
<evidence type="ECO:0000313" key="4">
    <source>
        <dbReference type="Proteomes" id="UP000831787"/>
    </source>
</evidence>
<evidence type="ECO:0000313" key="3">
    <source>
        <dbReference type="EMBL" id="UOQ43893.1"/>
    </source>
</evidence>
<name>A0ABY4EJ69_9BACI</name>
<dbReference type="InterPro" id="IPR051450">
    <property type="entry name" value="Gfo/Idh/MocA_Oxidoreductases"/>
</dbReference>
<dbReference type="EMBL" id="CP095073">
    <property type="protein sequence ID" value="UOQ43893.1"/>
    <property type="molecule type" value="Genomic_DNA"/>
</dbReference>
<reference evidence="3 4" key="1">
    <citation type="submission" date="2022-04" db="EMBL/GenBank/DDBJ databases">
        <title>Halobacillus sp. isolated from saltern.</title>
        <authorList>
            <person name="Won M."/>
            <person name="Lee C.-M."/>
            <person name="Woen H.-Y."/>
            <person name="Kwon S.-W."/>
        </authorList>
    </citation>
    <scope>NUCLEOTIDE SEQUENCE [LARGE SCALE GENOMIC DNA]</scope>
    <source>
        <strain evidence="3 4">SSBR10-3</strain>
    </source>
</reference>
<accession>A0ABY4EJ69</accession>
<evidence type="ECO:0000259" key="2">
    <source>
        <dbReference type="Pfam" id="PF22725"/>
    </source>
</evidence>